<dbReference type="FunFam" id="2.40.50.120:FF:000013">
    <property type="entry name" value="Complement C3"/>
    <property type="match status" value="1"/>
</dbReference>
<dbReference type="SMART" id="SM01359">
    <property type="entry name" value="A2M_N_2"/>
    <property type="match status" value="1"/>
</dbReference>
<dbReference type="SMART" id="SM01361">
    <property type="entry name" value="A2M_recep"/>
    <property type="match status" value="1"/>
</dbReference>
<proteinExistence type="predicted"/>
<dbReference type="Gene3D" id="1.50.10.20">
    <property type="match status" value="1"/>
</dbReference>
<name>A0A444V1Q8_ACIRT</name>
<dbReference type="Gene3D" id="2.60.120.1540">
    <property type="match status" value="1"/>
</dbReference>
<dbReference type="SMART" id="SM00643">
    <property type="entry name" value="C345C"/>
    <property type="match status" value="1"/>
</dbReference>
<dbReference type="InterPro" id="IPR009048">
    <property type="entry name" value="A-macroglobulin_rcpt-bd"/>
</dbReference>
<comment type="caution">
    <text evidence="5">The sequence shown here is derived from an EMBL/GenBank/DDBJ whole genome shotgun (WGS) entry which is preliminary data.</text>
</comment>
<dbReference type="PANTHER" id="PTHR11412:SF86">
    <property type="entry name" value="COMPLEMENT C4-A-RELATED"/>
    <property type="match status" value="1"/>
</dbReference>
<dbReference type="InterPro" id="IPR011626">
    <property type="entry name" value="Alpha-macroglobulin_TED"/>
</dbReference>
<evidence type="ECO:0000256" key="2">
    <source>
        <dbReference type="ARBA" id="ARBA00022525"/>
    </source>
</evidence>
<dbReference type="InterPro" id="IPR040839">
    <property type="entry name" value="MG4"/>
</dbReference>
<dbReference type="FunFam" id="2.60.40.1940:FF:000001">
    <property type="entry name" value="Complement component C3"/>
    <property type="match status" value="1"/>
</dbReference>
<dbReference type="SUPFAM" id="SSF49410">
    <property type="entry name" value="Alpha-macroglobulin receptor domain"/>
    <property type="match status" value="1"/>
</dbReference>
<dbReference type="InterPro" id="IPR013783">
    <property type="entry name" value="Ig-like_fold"/>
</dbReference>
<keyword evidence="6" id="KW-1185">Reference proteome</keyword>
<dbReference type="PROSITE" id="PS50189">
    <property type="entry name" value="NTR"/>
    <property type="match status" value="1"/>
</dbReference>
<keyword evidence="3" id="KW-1015">Disulfide bond</keyword>
<dbReference type="EMBL" id="SCEB01003423">
    <property type="protein sequence ID" value="RXM94396.1"/>
    <property type="molecule type" value="Genomic_DNA"/>
</dbReference>
<dbReference type="InterPro" id="IPR001134">
    <property type="entry name" value="Netrin_domain"/>
</dbReference>
<dbReference type="GO" id="GO:0006956">
    <property type="term" value="P:complement activation"/>
    <property type="evidence" value="ECO:0007669"/>
    <property type="project" value="TreeGrafter"/>
</dbReference>
<dbReference type="InterPro" id="IPR008993">
    <property type="entry name" value="TIMP-like_OB-fold"/>
</dbReference>
<dbReference type="AlphaFoldDB" id="A0A444V1Q8"/>
<dbReference type="Gene3D" id="2.60.40.10">
    <property type="entry name" value="Immunoglobulins"/>
    <property type="match status" value="1"/>
</dbReference>
<evidence type="ECO:0000259" key="4">
    <source>
        <dbReference type="PROSITE" id="PS50189"/>
    </source>
</evidence>
<dbReference type="SUPFAM" id="SSF48239">
    <property type="entry name" value="Terpenoid cyclases/Protein prenyltransferases"/>
    <property type="match status" value="1"/>
</dbReference>
<dbReference type="GO" id="GO:0005615">
    <property type="term" value="C:extracellular space"/>
    <property type="evidence" value="ECO:0007669"/>
    <property type="project" value="InterPro"/>
</dbReference>
<comment type="subcellular location">
    <subcellularLocation>
        <location evidence="1">Secreted</location>
    </subcellularLocation>
</comment>
<dbReference type="PANTHER" id="PTHR11412">
    <property type="entry name" value="MACROGLOBULIN / COMPLEMENT"/>
    <property type="match status" value="1"/>
</dbReference>
<dbReference type="InterPro" id="IPR050473">
    <property type="entry name" value="A2M/Complement_sys"/>
</dbReference>
<dbReference type="Pfam" id="PF07677">
    <property type="entry name" value="A2M_recep"/>
    <property type="match status" value="1"/>
</dbReference>
<evidence type="ECO:0000256" key="3">
    <source>
        <dbReference type="ARBA" id="ARBA00023157"/>
    </source>
</evidence>
<organism evidence="5 6">
    <name type="scientific">Acipenser ruthenus</name>
    <name type="common">Sterlet sturgeon</name>
    <dbReference type="NCBI Taxonomy" id="7906"/>
    <lineage>
        <taxon>Eukaryota</taxon>
        <taxon>Metazoa</taxon>
        <taxon>Chordata</taxon>
        <taxon>Craniata</taxon>
        <taxon>Vertebrata</taxon>
        <taxon>Euteleostomi</taxon>
        <taxon>Actinopterygii</taxon>
        <taxon>Chondrostei</taxon>
        <taxon>Acipenseriformes</taxon>
        <taxon>Acipenseridae</taxon>
        <taxon>Acipenser</taxon>
    </lineage>
</organism>
<dbReference type="Gene3D" id="2.60.40.1930">
    <property type="match status" value="1"/>
</dbReference>
<protein>
    <submittedName>
        <fullName evidence="5">Complement C4</fullName>
    </submittedName>
</protein>
<gene>
    <name evidence="5" type="ORF">EOD39_18036</name>
</gene>
<dbReference type="Gene3D" id="2.40.50.120">
    <property type="match status" value="1"/>
</dbReference>
<evidence type="ECO:0000313" key="5">
    <source>
        <dbReference type="EMBL" id="RXM94396.1"/>
    </source>
</evidence>
<evidence type="ECO:0000256" key="1">
    <source>
        <dbReference type="ARBA" id="ARBA00004613"/>
    </source>
</evidence>
<dbReference type="SUPFAM" id="SSF50242">
    <property type="entry name" value="TIMP-like"/>
    <property type="match status" value="1"/>
</dbReference>
<dbReference type="InterPro" id="IPR008930">
    <property type="entry name" value="Terpenoid_cyclase/PrenylTrfase"/>
</dbReference>
<dbReference type="InterPro" id="IPR018933">
    <property type="entry name" value="Netrin_module_non-TIMP"/>
</dbReference>
<dbReference type="Pfam" id="PF07703">
    <property type="entry name" value="A2M_BRD"/>
    <property type="match status" value="1"/>
</dbReference>
<dbReference type="Gene3D" id="2.60.40.1940">
    <property type="match status" value="1"/>
</dbReference>
<dbReference type="Pfam" id="PF17791">
    <property type="entry name" value="MG3"/>
    <property type="match status" value="1"/>
</dbReference>
<accession>A0A444V1Q8</accession>
<dbReference type="Proteomes" id="UP000289886">
    <property type="component" value="Unassembled WGS sequence"/>
</dbReference>
<dbReference type="InterPro" id="IPR041555">
    <property type="entry name" value="MG3"/>
</dbReference>
<keyword evidence="2" id="KW-0964">Secreted</keyword>
<dbReference type="Gene3D" id="2.60.40.690">
    <property type="entry name" value="Alpha-macroglobulin, receptor-binding domain"/>
    <property type="match status" value="1"/>
</dbReference>
<sequence length="933" mass="105079">MTNSTAEFEVKEFVLPTFEVKITLFQSYYILKEASFPFNITAKYTYGKGVNGVAYVRFGIIDEQGNTIFLPGIEQQISIQDGYGNVNLKTESLLKTANIIHLEGFRLYIAVTVVETTSGDLEETESSSVKFVITPYTVDLSRTKLTFTPGGPFSILATVSYPDGTPASNLLMKAIVQVSDDQQENIILEQFGNNEGEVALTVNAPRTATTLNIKVIAEGKESNDESLTVTAFQSSSKSYLSIVVPHTILGQNDILNIIFKEAIPSGIPRATHIYYMIISKGKTIRADRVQLTADTTISLPFNHDLVPAFRLIAYYYISVQGRTEIIADSVWVDVEDVCKGKIRVTASKEEYKPAEKVEFLIEADQADKVAVAVVDTAVYILNKQNKLTSKKNKVIDEAVRYLKGKIMSLERPFAVAITAYALALVKPGSDAANQAQQRLRELAQCDEVQTICHWQANEDLRLAEEKRKQRVPQAESISVETTAYALLQTLLVNDITYATPVVRWLTEQRKKGGGFRSTQDTVVALEALSQYSIQTLDTEDIDLKVELCFGKGKKDIIQLGKSNALTQPTIEVEHTYRTMKLTDNSCDYFNLHVAVQGEVQYKPSVDYGVDLTDYYNYEDGDSPAPDEPMSRIEWFDIRSRRRRDVADPKTKESTLNYNVCVSTKAKNFSGMAIVDISLLSGLEPDIQELQDRAESTEKYIERYDLGAGKVFLYFNMISEEEDCVIFRAKQIAPIGLVQPANAVIYDYYNPHIRCGVFYSAPKQSKMVSKLCSGGVCQCAEGRCPKIKSTFSKNMDENTRIAFACFEHIVDYAYKVKVLNITQDGVFDYFAVHIIKPLRLTKDEALLTADNIRYLIKQKSCELEMKVDKTYLLMGKDGTTTDSSGKLQYFLDHETWVEEIPEERKCKSTKSREACSLLHEFMDRYERDQCMMKR</sequence>
<reference evidence="5 6" key="1">
    <citation type="submission" date="2019-01" db="EMBL/GenBank/DDBJ databases">
        <title>Draft Genome and Complete Hox-Cluster Characterization of the Sterlet Sturgeon (Acipenser ruthenus).</title>
        <authorList>
            <person name="Wei Q."/>
        </authorList>
    </citation>
    <scope>NUCLEOTIDE SEQUENCE [LARGE SCALE GENOMIC DNA]</scope>
    <source>
        <strain evidence="5">WHYD16114868_AA</strain>
        <tissue evidence="5">Blood</tissue>
    </source>
</reference>
<feature type="domain" description="NTR" evidence="4">
    <location>
        <begin position="783"/>
        <end position="929"/>
    </location>
</feature>
<dbReference type="InterPro" id="IPR036595">
    <property type="entry name" value="A-macroglobulin_rcpt-bd_sf"/>
</dbReference>
<evidence type="ECO:0000313" key="6">
    <source>
        <dbReference type="Proteomes" id="UP000289886"/>
    </source>
</evidence>
<dbReference type="Pfam" id="PF17789">
    <property type="entry name" value="MG4"/>
    <property type="match status" value="1"/>
</dbReference>
<dbReference type="InterPro" id="IPR011625">
    <property type="entry name" value="A2M_N_BRD"/>
</dbReference>
<dbReference type="Pfam" id="PF07678">
    <property type="entry name" value="TED_complement"/>
    <property type="match status" value="1"/>
</dbReference>
<dbReference type="Pfam" id="PF01759">
    <property type="entry name" value="NTR"/>
    <property type="match status" value="1"/>
</dbReference>